<evidence type="ECO:0000313" key="13">
    <source>
        <dbReference type="Proteomes" id="UP000783213"/>
    </source>
</evidence>
<evidence type="ECO:0000256" key="9">
    <source>
        <dbReference type="RuleBase" id="RU361221"/>
    </source>
</evidence>
<keyword evidence="5 9" id="KW-0406">Ion transport</keyword>
<evidence type="ECO:0000259" key="11">
    <source>
        <dbReference type="PROSITE" id="PS51371"/>
    </source>
</evidence>
<evidence type="ECO:0000256" key="5">
    <source>
        <dbReference type="ARBA" id="ARBA00023065"/>
    </source>
</evidence>
<feature type="transmembrane region" description="Helical" evidence="9">
    <location>
        <begin position="329"/>
        <end position="346"/>
    </location>
</feature>
<dbReference type="PANTHER" id="PTHR45711">
    <property type="entry name" value="CHLORIDE CHANNEL PROTEIN"/>
    <property type="match status" value="1"/>
</dbReference>
<keyword evidence="6 9" id="KW-0472">Membrane</keyword>
<keyword evidence="7 9" id="KW-0868">Chloride</keyword>
<feature type="transmembrane region" description="Helical" evidence="9">
    <location>
        <begin position="487"/>
        <end position="509"/>
    </location>
</feature>
<dbReference type="PANTHER" id="PTHR45711:SF9">
    <property type="entry name" value="ANION_PROTON EXCHANGE TRANSPORTER GEF1"/>
    <property type="match status" value="1"/>
</dbReference>
<organism evidence="12 13">
    <name type="scientific">Botrytis deweyae</name>
    <dbReference type="NCBI Taxonomy" id="2478750"/>
    <lineage>
        <taxon>Eukaryota</taxon>
        <taxon>Fungi</taxon>
        <taxon>Dikarya</taxon>
        <taxon>Ascomycota</taxon>
        <taxon>Pezizomycotina</taxon>
        <taxon>Leotiomycetes</taxon>
        <taxon>Helotiales</taxon>
        <taxon>Sclerotiniaceae</taxon>
        <taxon>Botrytis</taxon>
    </lineage>
</organism>
<reference evidence="12 13" key="1">
    <citation type="journal article" date="2020" name="Genome Biol. Evol.">
        <title>Comparative genomics of Sclerotiniaceae.</title>
        <authorList>
            <person name="Valero Jimenez C.A."/>
            <person name="Steentjes M."/>
            <person name="Scholten O.E."/>
            <person name="Van Kan J.A.L."/>
        </authorList>
    </citation>
    <scope>NUCLEOTIDE SEQUENCE [LARGE SCALE GENOMIC DNA]</scope>
    <source>
        <strain evidence="12 13">B1</strain>
    </source>
</reference>
<comment type="caution">
    <text evidence="12">The sequence shown here is derived from an EMBL/GenBank/DDBJ whole genome shotgun (WGS) entry which is preliminary data.</text>
</comment>
<evidence type="ECO:0000256" key="8">
    <source>
        <dbReference type="PROSITE-ProRule" id="PRU00703"/>
    </source>
</evidence>
<evidence type="ECO:0000256" key="10">
    <source>
        <dbReference type="SAM" id="MobiDB-lite"/>
    </source>
</evidence>
<dbReference type="Proteomes" id="UP000783213">
    <property type="component" value="Unassembled WGS sequence"/>
</dbReference>
<proteinExistence type="inferred from homology"/>
<feature type="compositionally biased region" description="Acidic residues" evidence="10">
    <location>
        <begin position="849"/>
        <end position="863"/>
    </location>
</feature>
<dbReference type="GeneID" id="62233608"/>
<sequence length="863" mass="96152">MYHDCNSHNGVDTNGAMNSRSSSFSVPSARLHQRPSFSHRISFAVSSAEQGEATNVPNVAERQIDEEIEEIKRYEDFTTIDWVQDAAKEQIRRKVRKRETAGFFERGGHAGWRYKLWESYDAAQAWIVVTIIGAAIGLNAAFLNIITEWLSDIKLGYCKTGFYLNESFCCWGEDTGCDDWHRWSSFPPVNYVIYTLFATIFALTSASLVRSFAPYAAGSGISEIKCIIAGFVMKGFLGFWTLIIKSIALPLAIASGLSVGKEGPSVHYAVCTGNVISRLFEKYKRNASKTREILSACAAAGVAVAFGSPIGGVLFSLEEMSSYFPLKTMWRSYFCALVATAVLAAMNPFRTGQLVMFQVHYDREWHFFEVIFYIILGIFGGLYGAFMIKWNLRAQAFRKKHLTKYAILEATLLATGTALICYPNMFLRIDMTESMEILFLECEGAEDYNGLCDKENRWKMVFSLTLATIIRMFLVIISYGCKVPAGIFVPSMAIGASFGRTIGILVQAIHEAYPASVFFAACQPDVPCITPGTYAFLGAAAALSGIMHITVSVVVIMFELTGATTYILPTMIVVGVTKAVSEFFGKGGIADRMIWFNGFPFLDNKEEHTFGVPVSQVMTGDVVILPTTGYTMRHLEKLLLEDRYQGFPIVEDRVSKILVGYIGRTELRYAIDRVKRDRTISPSAKCYFSPPNNNLTQDPVTPTTPAASITFEGMASSSVDFSRFIDSTPVTVHPRLPLETVMELFQKIGPRVILIEYHGKLEGLVTVKDVLKYQFKVEANEGFREERSPVLSNNEERLWGVMRSVGTWVGNKVHSASGGRIRLASGETIGRRGSPRFPQDHRNEHVMEGTEDEFDDGVELEDR</sequence>
<dbReference type="SUPFAM" id="SSF54631">
    <property type="entry name" value="CBS-domain pair"/>
    <property type="match status" value="1"/>
</dbReference>
<feature type="transmembrane region" description="Helical" evidence="9">
    <location>
        <begin position="125"/>
        <end position="146"/>
    </location>
</feature>
<dbReference type="SUPFAM" id="SSF81340">
    <property type="entry name" value="Clc chloride channel"/>
    <property type="match status" value="1"/>
</dbReference>
<keyword evidence="2 9" id="KW-0813">Transport</keyword>
<dbReference type="InterPro" id="IPR000644">
    <property type="entry name" value="CBS_dom"/>
</dbReference>
<evidence type="ECO:0000256" key="1">
    <source>
        <dbReference type="ARBA" id="ARBA00004141"/>
    </source>
</evidence>
<dbReference type="CDD" id="cd04591">
    <property type="entry name" value="CBS_pair_voltage-gated_CLC_euk_bac"/>
    <property type="match status" value="1"/>
</dbReference>
<dbReference type="InterPro" id="IPR014743">
    <property type="entry name" value="Cl-channel_core"/>
</dbReference>
<dbReference type="InterPro" id="IPR001807">
    <property type="entry name" value="ClC"/>
</dbReference>
<dbReference type="Gene3D" id="3.10.580.10">
    <property type="entry name" value="CBS-domain"/>
    <property type="match status" value="1"/>
</dbReference>
<comment type="subcellular location">
    <subcellularLocation>
        <location evidence="1 9">Membrane</location>
        <topology evidence="1 9">Multi-pass membrane protein</topology>
    </subcellularLocation>
</comment>
<evidence type="ECO:0000256" key="3">
    <source>
        <dbReference type="ARBA" id="ARBA00022692"/>
    </source>
</evidence>
<feature type="compositionally biased region" description="Polar residues" evidence="10">
    <location>
        <begin position="7"/>
        <end position="18"/>
    </location>
</feature>
<evidence type="ECO:0000313" key="12">
    <source>
        <dbReference type="EMBL" id="KAF7925609.1"/>
    </source>
</evidence>
<feature type="transmembrane region" description="Helical" evidence="9">
    <location>
        <begin position="460"/>
        <end position="480"/>
    </location>
</feature>
<comment type="caution">
    <text evidence="9">Lacks conserved residue(s) required for the propagation of feature annotation.</text>
</comment>
<evidence type="ECO:0000256" key="2">
    <source>
        <dbReference type="ARBA" id="ARBA00022448"/>
    </source>
</evidence>
<feature type="region of interest" description="Disordered" evidence="10">
    <location>
        <begin position="1"/>
        <end position="25"/>
    </location>
</feature>
<feature type="transmembrane region" description="Helical" evidence="9">
    <location>
        <begin position="366"/>
        <end position="386"/>
    </location>
</feature>
<comment type="similarity">
    <text evidence="9">Belongs to the chloride channel (TC 2.A.49) family.</text>
</comment>
<dbReference type="CDD" id="cd03684">
    <property type="entry name" value="ClC_3_like"/>
    <property type="match status" value="1"/>
</dbReference>
<feature type="domain" description="CBS" evidence="11">
    <location>
        <begin position="618"/>
        <end position="678"/>
    </location>
</feature>
<accession>A0ABQ7IIW3</accession>
<name>A0ABQ7IIW3_9HELO</name>
<keyword evidence="4 9" id="KW-1133">Transmembrane helix</keyword>
<feature type="compositionally biased region" description="Basic and acidic residues" evidence="10">
    <location>
        <begin position="838"/>
        <end position="848"/>
    </location>
</feature>
<dbReference type="Gene3D" id="1.10.3080.10">
    <property type="entry name" value="Clc chloride channel"/>
    <property type="match status" value="1"/>
</dbReference>
<dbReference type="PROSITE" id="PS51371">
    <property type="entry name" value="CBS"/>
    <property type="match status" value="2"/>
</dbReference>
<dbReference type="Pfam" id="PF00654">
    <property type="entry name" value="Voltage_CLC"/>
    <property type="match status" value="1"/>
</dbReference>
<feature type="transmembrane region" description="Helical" evidence="9">
    <location>
        <begin position="406"/>
        <end position="425"/>
    </location>
</feature>
<feature type="domain" description="CBS" evidence="11">
    <location>
        <begin position="725"/>
        <end position="786"/>
    </location>
</feature>
<keyword evidence="8" id="KW-0129">CBS domain</keyword>
<gene>
    <name evidence="12" type="ORF">EAE98_006834</name>
</gene>
<evidence type="ECO:0000256" key="7">
    <source>
        <dbReference type="ARBA" id="ARBA00023214"/>
    </source>
</evidence>
<dbReference type="Pfam" id="PF00571">
    <property type="entry name" value="CBS"/>
    <property type="match status" value="1"/>
</dbReference>
<dbReference type="RefSeq" id="XP_038809137.1">
    <property type="nucleotide sequence ID" value="XM_038954457.1"/>
</dbReference>
<feature type="transmembrane region" description="Helical" evidence="9">
    <location>
        <begin position="191"/>
        <end position="212"/>
    </location>
</feature>
<evidence type="ECO:0000256" key="6">
    <source>
        <dbReference type="ARBA" id="ARBA00023136"/>
    </source>
</evidence>
<keyword evidence="3 9" id="KW-0812">Transmembrane</keyword>
<feature type="transmembrane region" description="Helical" evidence="9">
    <location>
        <begin position="534"/>
        <end position="558"/>
    </location>
</feature>
<evidence type="ECO:0000256" key="4">
    <source>
        <dbReference type="ARBA" id="ARBA00022989"/>
    </source>
</evidence>
<dbReference type="InterPro" id="IPR046342">
    <property type="entry name" value="CBS_dom_sf"/>
</dbReference>
<dbReference type="PRINTS" id="PR00762">
    <property type="entry name" value="CLCHANNEL"/>
</dbReference>
<feature type="region of interest" description="Disordered" evidence="10">
    <location>
        <begin position="827"/>
        <end position="863"/>
    </location>
</feature>
<dbReference type="EMBL" id="RCSX01000015">
    <property type="protein sequence ID" value="KAF7925609.1"/>
    <property type="molecule type" value="Genomic_DNA"/>
</dbReference>
<feature type="transmembrane region" description="Helical" evidence="9">
    <location>
        <begin position="293"/>
        <end position="317"/>
    </location>
</feature>
<protein>
    <recommendedName>
        <fullName evidence="9">Chloride channel protein</fullName>
    </recommendedName>
</protein>
<keyword evidence="13" id="KW-1185">Reference proteome</keyword>